<dbReference type="EMBL" id="JARLKZ010000016">
    <property type="protein sequence ID" value="MEC0242631.1"/>
    <property type="molecule type" value="Genomic_DNA"/>
</dbReference>
<name>A0ABU6GSD6_9BACL</name>
<dbReference type="Gene3D" id="3.30.530.20">
    <property type="match status" value="1"/>
</dbReference>
<reference evidence="3 4" key="1">
    <citation type="submission" date="2023-03" db="EMBL/GenBank/DDBJ databases">
        <title>Bacillus Genome Sequencing.</title>
        <authorList>
            <person name="Dunlap C."/>
        </authorList>
    </citation>
    <scope>NUCLEOTIDE SEQUENCE [LARGE SCALE GENOMIC DNA]</scope>
    <source>
        <strain evidence="3 4">BD-525</strain>
    </source>
</reference>
<proteinExistence type="inferred from homology"/>
<dbReference type="InterPro" id="IPR023393">
    <property type="entry name" value="START-like_dom_sf"/>
</dbReference>
<dbReference type="RefSeq" id="WP_326090399.1">
    <property type="nucleotide sequence ID" value="NZ_JARLKZ010000016.1"/>
</dbReference>
<dbReference type="Proteomes" id="UP001344632">
    <property type="component" value="Unassembled WGS sequence"/>
</dbReference>
<comment type="caution">
    <text evidence="3">The sequence shown here is derived from an EMBL/GenBank/DDBJ whole genome shotgun (WGS) entry which is preliminary data.</text>
</comment>
<gene>
    <name evidence="3" type="ORF">P4H66_22725</name>
</gene>
<dbReference type="InterPro" id="IPR013538">
    <property type="entry name" value="ASHA1/2-like_C"/>
</dbReference>
<protein>
    <submittedName>
        <fullName evidence="3">SRPBCC domain-containing protein</fullName>
    </submittedName>
</protein>
<dbReference type="Pfam" id="PF08327">
    <property type="entry name" value="AHSA1"/>
    <property type="match status" value="1"/>
</dbReference>
<comment type="similarity">
    <text evidence="1">Belongs to the AHA1 family.</text>
</comment>
<evidence type="ECO:0000313" key="3">
    <source>
        <dbReference type="EMBL" id="MEC0242631.1"/>
    </source>
</evidence>
<evidence type="ECO:0000259" key="2">
    <source>
        <dbReference type="Pfam" id="PF08327"/>
    </source>
</evidence>
<evidence type="ECO:0000256" key="1">
    <source>
        <dbReference type="ARBA" id="ARBA00006817"/>
    </source>
</evidence>
<keyword evidence="4" id="KW-1185">Reference proteome</keyword>
<organism evidence="3 4">
    <name type="scientific">Paenibacillus dokdonensis</name>
    <dbReference type="NCBI Taxonomy" id="2567944"/>
    <lineage>
        <taxon>Bacteria</taxon>
        <taxon>Bacillati</taxon>
        <taxon>Bacillota</taxon>
        <taxon>Bacilli</taxon>
        <taxon>Bacillales</taxon>
        <taxon>Paenibacillaceae</taxon>
        <taxon>Paenibacillus</taxon>
    </lineage>
</organism>
<feature type="domain" description="Activator of Hsp90 ATPase homologue 1/2-like C-terminal" evidence="2">
    <location>
        <begin position="25"/>
        <end position="150"/>
    </location>
</feature>
<sequence>MESTFREPDLSSRPFSVQVQREMQASPQVLFMAWTKEFDRWFAAPGSVIMEGRVNTVFFFETVFQPNPHSEEQRHPHYGRFLRIEPNHLVELTWVTGEGGTKGAETVVTVILEPHGNGTLLKLTHAGFPDEESKSGHEQAWPFVLEQLDQQMTASN</sequence>
<accession>A0ABU6GSD6</accession>
<dbReference type="SUPFAM" id="SSF55961">
    <property type="entry name" value="Bet v1-like"/>
    <property type="match status" value="1"/>
</dbReference>
<dbReference type="CDD" id="cd07814">
    <property type="entry name" value="SRPBCC_CalC_Aha1-like"/>
    <property type="match status" value="1"/>
</dbReference>
<evidence type="ECO:0000313" key="4">
    <source>
        <dbReference type="Proteomes" id="UP001344632"/>
    </source>
</evidence>